<organism evidence="11 12">
    <name type="scientific">Staphylococcus xylosus</name>
    <dbReference type="NCBI Taxonomy" id="1288"/>
    <lineage>
        <taxon>Bacteria</taxon>
        <taxon>Bacillati</taxon>
        <taxon>Bacillota</taxon>
        <taxon>Bacilli</taxon>
        <taxon>Bacillales</taxon>
        <taxon>Staphylococcaceae</taxon>
        <taxon>Staphylococcus</taxon>
    </lineage>
</organism>
<keyword evidence="5 9" id="KW-0812">Transmembrane</keyword>
<feature type="transmembrane region" description="Helical" evidence="9">
    <location>
        <begin position="69"/>
        <end position="92"/>
    </location>
</feature>
<dbReference type="PROSITE" id="PS50928">
    <property type="entry name" value="ABC_TM1"/>
    <property type="match status" value="1"/>
</dbReference>
<name>A0A418INA5_STAXY</name>
<dbReference type="OrthoDB" id="9778687at2"/>
<keyword evidence="8 9" id="KW-0472">Membrane</keyword>
<evidence type="ECO:0000256" key="2">
    <source>
        <dbReference type="ARBA" id="ARBA00022448"/>
    </source>
</evidence>
<dbReference type="EMBL" id="QXUL01000034">
    <property type="protein sequence ID" value="RIN10665.1"/>
    <property type="molecule type" value="Genomic_DNA"/>
</dbReference>
<evidence type="ECO:0000259" key="10">
    <source>
        <dbReference type="PROSITE" id="PS50928"/>
    </source>
</evidence>
<dbReference type="PANTHER" id="PTHR43005">
    <property type="entry name" value="BLR7065 PROTEIN"/>
    <property type="match status" value="1"/>
</dbReference>
<dbReference type="GO" id="GO:0005886">
    <property type="term" value="C:plasma membrane"/>
    <property type="evidence" value="ECO:0007669"/>
    <property type="project" value="UniProtKB-SubCell"/>
</dbReference>
<keyword evidence="6 9" id="KW-1133">Transmembrane helix</keyword>
<dbReference type="Gene3D" id="1.10.3720.10">
    <property type="entry name" value="MetI-like"/>
    <property type="match status" value="1"/>
</dbReference>
<dbReference type="SUPFAM" id="SSF161098">
    <property type="entry name" value="MetI-like"/>
    <property type="match status" value="1"/>
</dbReference>
<proteinExistence type="inferred from homology"/>
<evidence type="ECO:0000256" key="4">
    <source>
        <dbReference type="ARBA" id="ARBA00022596"/>
    </source>
</evidence>
<evidence type="ECO:0000256" key="9">
    <source>
        <dbReference type="RuleBase" id="RU363032"/>
    </source>
</evidence>
<dbReference type="PANTHER" id="PTHR43005:SF1">
    <property type="entry name" value="SPERMIDINE_PUTRESCINE TRANSPORT SYSTEM PERMEASE PROTEIN"/>
    <property type="match status" value="1"/>
</dbReference>
<feature type="transmembrane region" description="Helical" evidence="9">
    <location>
        <begin position="201"/>
        <end position="225"/>
    </location>
</feature>
<keyword evidence="3" id="KW-1003">Cell membrane</keyword>
<feature type="transmembrane region" description="Helical" evidence="9">
    <location>
        <begin position="7"/>
        <end position="27"/>
    </location>
</feature>
<evidence type="ECO:0000313" key="11">
    <source>
        <dbReference type="EMBL" id="RIN10665.1"/>
    </source>
</evidence>
<comment type="similarity">
    <text evidence="9">Belongs to the binding-protein-dependent transport system permease family.</text>
</comment>
<feature type="transmembrane region" description="Helical" evidence="9">
    <location>
        <begin position="265"/>
        <end position="285"/>
    </location>
</feature>
<evidence type="ECO:0000256" key="5">
    <source>
        <dbReference type="ARBA" id="ARBA00022692"/>
    </source>
</evidence>
<evidence type="ECO:0000256" key="7">
    <source>
        <dbReference type="ARBA" id="ARBA00023112"/>
    </source>
</evidence>
<dbReference type="GO" id="GO:0055085">
    <property type="term" value="P:transmembrane transport"/>
    <property type="evidence" value="ECO:0007669"/>
    <property type="project" value="InterPro"/>
</dbReference>
<dbReference type="InterPro" id="IPR000515">
    <property type="entry name" value="MetI-like"/>
</dbReference>
<sequence>MQTKSFKYITLIPALVILGLITFYPLLNSFWISLHEWNLTITDNIGSFVGFSNYIRAFKDPTFWNSLTVTLIFTVLTVIITIISAILSALLLSKNKPYIAFMRAILIIPFALSPALVGYSWKFMLNPDYGIFSKIIGTLIPPLDDFVWLGNPFTALLSLVSVAVWIWLPFMTLMFISGILSLPTEAYEAAKMDGASNIQCFFKITLPLLKPITLLSTILMTMFALKQFDPIVTMTGGGPGDSSTVLNFLVYQTSFKYFEMGYGSALGYILAIITIAFVLIYTNLLTKGDD</sequence>
<keyword evidence="4" id="KW-0533">Nickel</keyword>
<feature type="transmembrane region" description="Helical" evidence="9">
    <location>
        <begin position="153"/>
        <end position="180"/>
    </location>
</feature>
<keyword evidence="7" id="KW-0406">Ion transport</keyword>
<reference evidence="11 12" key="1">
    <citation type="journal article" date="2016" name="Front. Microbiol.">
        <title>Comprehensive Phylogenetic Analysis of Bovine Non-aureus Staphylococci Species Based on Whole-Genome Sequencing.</title>
        <authorList>
            <person name="Naushad S."/>
            <person name="Barkema H.W."/>
            <person name="Luby C."/>
            <person name="Condas L.A."/>
            <person name="Nobrega D.B."/>
            <person name="Carson D.A."/>
            <person name="De Buck J."/>
        </authorList>
    </citation>
    <scope>NUCLEOTIDE SEQUENCE [LARGE SCALE GENOMIC DNA]</scope>
    <source>
        <strain evidence="11 12">SNUC 102</strain>
    </source>
</reference>
<keyword evidence="12" id="KW-1185">Reference proteome</keyword>
<keyword evidence="7" id="KW-0921">Nickel transport</keyword>
<feature type="domain" description="ABC transmembrane type-1" evidence="10">
    <location>
        <begin position="67"/>
        <end position="281"/>
    </location>
</feature>
<dbReference type="Pfam" id="PF00528">
    <property type="entry name" value="BPD_transp_1"/>
    <property type="match status" value="1"/>
</dbReference>
<dbReference type="RefSeq" id="WP_119603934.1">
    <property type="nucleotide sequence ID" value="NZ_QXUL01000034.1"/>
</dbReference>
<evidence type="ECO:0000313" key="12">
    <source>
        <dbReference type="Proteomes" id="UP000285567"/>
    </source>
</evidence>
<feature type="transmembrane region" description="Helical" evidence="9">
    <location>
        <begin position="104"/>
        <end position="121"/>
    </location>
</feature>
<comment type="caution">
    <text evidence="11">The sequence shown here is derived from an EMBL/GenBank/DDBJ whole genome shotgun (WGS) entry which is preliminary data.</text>
</comment>
<evidence type="ECO:0000256" key="3">
    <source>
        <dbReference type="ARBA" id="ARBA00022475"/>
    </source>
</evidence>
<gene>
    <name evidence="11" type="ORF">BU097_07880</name>
</gene>
<dbReference type="Proteomes" id="UP000285567">
    <property type="component" value="Unassembled WGS sequence"/>
</dbReference>
<keyword evidence="2 9" id="KW-0813">Transport</keyword>
<dbReference type="GO" id="GO:0015675">
    <property type="term" value="P:nickel cation transport"/>
    <property type="evidence" value="ECO:0007669"/>
    <property type="project" value="UniProtKB-KW"/>
</dbReference>
<dbReference type="AlphaFoldDB" id="A0A418INA5"/>
<dbReference type="InterPro" id="IPR035906">
    <property type="entry name" value="MetI-like_sf"/>
</dbReference>
<evidence type="ECO:0000256" key="6">
    <source>
        <dbReference type="ARBA" id="ARBA00022989"/>
    </source>
</evidence>
<protein>
    <submittedName>
        <fullName evidence="11">Sugar ABC transporter permease</fullName>
    </submittedName>
</protein>
<accession>A0A418INA5</accession>
<comment type="subcellular location">
    <subcellularLocation>
        <location evidence="1 9">Cell membrane</location>
        <topology evidence="1 9">Multi-pass membrane protein</topology>
    </subcellularLocation>
</comment>
<evidence type="ECO:0000256" key="1">
    <source>
        <dbReference type="ARBA" id="ARBA00004651"/>
    </source>
</evidence>
<evidence type="ECO:0000256" key="8">
    <source>
        <dbReference type="ARBA" id="ARBA00023136"/>
    </source>
</evidence>
<dbReference type="CDD" id="cd06261">
    <property type="entry name" value="TM_PBP2"/>
    <property type="match status" value="1"/>
</dbReference>